<comment type="caution">
    <text evidence="6">The sequence shown here is derived from an EMBL/GenBank/DDBJ whole genome shotgun (WGS) entry which is preliminary data.</text>
</comment>
<dbReference type="Pfam" id="PF03537">
    <property type="entry name" value="Glyco_hydro_114"/>
    <property type="match status" value="1"/>
</dbReference>
<feature type="region of interest" description="Disordered" evidence="3">
    <location>
        <begin position="280"/>
        <end position="341"/>
    </location>
</feature>
<feature type="chain" id="PRO_5035945147" description="alpha-galactosidase" evidence="4">
    <location>
        <begin position="17"/>
        <end position="341"/>
    </location>
</feature>
<sequence length="341" mass="36246">MHYWWLLLASACVALAQDVDFAVGQKFQIILSAVPNLATLPLVPADAPVWDIDLWDSDNSTIAGLKALGKIVICYFSAGTSEDWRPDYGSFAAADKGSVLPEWKGENWLRLGSANVRAIMAARIQMAASKGCDAIDPDNTDGYFEPSFRHTNIQQSNTNSLNLQMSDSIDFMKFLVTTAASYGLKTGLKNSLQILPNVMSIVDFAVNEQCGQFGECAAYVDFIASAKPVFHIEYPAKAPTVLASEKSADCTNLGVTGLSTVLKELSLAGWVGYCDGSQAITNTKPGSGGNPWTTRPPPPTTRPTSTSTSKKPTTTTTAKPTTTRTTTSSAPTTTPGGGTPG</sequence>
<feature type="non-terminal residue" evidence="6">
    <location>
        <position position="1"/>
    </location>
</feature>
<keyword evidence="4" id="KW-0732">Signal</keyword>
<evidence type="ECO:0000313" key="7">
    <source>
        <dbReference type="Proteomes" id="UP000469558"/>
    </source>
</evidence>
<dbReference type="EMBL" id="QGMK01000509">
    <property type="protein sequence ID" value="TVY81270.1"/>
    <property type="molecule type" value="Genomic_DNA"/>
</dbReference>
<evidence type="ECO:0000256" key="4">
    <source>
        <dbReference type="SAM" id="SignalP"/>
    </source>
</evidence>
<reference evidence="6 7" key="1">
    <citation type="submission" date="2018-05" db="EMBL/GenBank/DDBJ databases">
        <title>Genome sequencing and assembly of the regulated plant pathogen Lachnellula willkommii and related sister species for the development of diagnostic species identification markers.</title>
        <authorList>
            <person name="Giroux E."/>
            <person name="Bilodeau G."/>
        </authorList>
    </citation>
    <scope>NUCLEOTIDE SEQUENCE [LARGE SCALE GENOMIC DNA]</scope>
    <source>
        <strain evidence="6 7">CBS 268.59</strain>
    </source>
</reference>
<dbReference type="EC" id="3.2.1.22" evidence="2"/>
<evidence type="ECO:0000256" key="3">
    <source>
        <dbReference type="SAM" id="MobiDB-lite"/>
    </source>
</evidence>
<comment type="catalytic activity">
    <reaction evidence="1">
        <text>Hydrolysis of terminal, non-reducing alpha-D-galactose residues in alpha-D-galactosides, including galactose oligosaccharides, galactomannans and galactolipids.</text>
        <dbReference type="EC" id="3.2.1.22"/>
    </reaction>
</comment>
<dbReference type="GO" id="GO:0004557">
    <property type="term" value="F:alpha-galactosidase activity"/>
    <property type="evidence" value="ECO:0007669"/>
    <property type="project" value="UniProtKB-EC"/>
</dbReference>
<gene>
    <name evidence="6" type="ORF">LSUE1_G002333</name>
</gene>
<organism evidence="6 7">
    <name type="scientific">Lachnellula suecica</name>
    <dbReference type="NCBI Taxonomy" id="602035"/>
    <lineage>
        <taxon>Eukaryota</taxon>
        <taxon>Fungi</taxon>
        <taxon>Dikarya</taxon>
        <taxon>Ascomycota</taxon>
        <taxon>Pezizomycotina</taxon>
        <taxon>Leotiomycetes</taxon>
        <taxon>Helotiales</taxon>
        <taxon>Lachnaceae</taxon>
        <taxon>Lachnellula</taxon>
    </lineage>
</organism>
<dbReference type="PANTHER" id="PTHR35273">
    <property type="entry name" value="ALPHA-1,4 POLYGALACTOSAMINIDASE, PUTATIVE (AFU_ORTHOLOGUE AFUA_3G07890)-RELATED"/>
    <property type="match status" value="1"/>
</dbReference>
<dbReference type="InterPro" id="IPR004352">
    <property type="entry name" value="GH114_TIM-barrel"/>
</dbReference>
<feature type="compositionally biased region" description="Low complexity" evidence="3">
    <location>
        <begin position="302"/>
        <end position="334"/>
    </location>
</feature>
<dbReference type="PANTHER" id="PTHR35273:SF2">
    <property type="entry name" value="ALPHA-GALACTOSIDASE"/>
    <property type="match status" value="1"/>
</dbReference>
<dbReference type="InterPro" id="IPR013785">
    <property type="entry name" value="Aldolase_TIM"/>
</dbReference>
<feature type="signal peptide" evidence="4">
    <location>
        <begin position="1"/>
        <end position="16"/>
    </location>
</feature>
<dbReference type="Gene3D" id="3.20.20.70">
    <property type="entry name" value="Aldolase class I"/>
    <property type="match status" value="1"/>
</dbReference>
<dbReference type="OrthoDB" id="2108802at2759"/>
<keyword evidence="7" id="KW-1185">Reference proteome</keyword>
<dbReference type="Proteomes" id="UP000469558">
    <property type="component" value="Unassembled WGS sequence"/>
</dbReference>
<accession>A0A8T9CBQ6</accession>
<dbReference type="SUPFAM" id="SSF51445">
    <property type="entry name" value="(Trans)glycosidases"/>
    <property type="match status" value="1"/>
</dbReference>
<protein>
    <recommendedName>
        <fullName evidence="2">alpha-galactosidase</fullName>
        <ecNumber evidence="2">3.2.1.22</ecNumber>
    </recommendedName>
</protein>
<evidence type="ECO:0000256" key="1">
    <source>
        <dbReference type="ARBA" id="ARBA00001255"/>
    </source>
</evidence>
<evidence type="ECO:0000259" key="5">
    <source>
        <dbReference type="Pfam" id="PF03537"/>
    </source>
</evidence>
<proteinExistence type="predicted"/>
<evidence type="ECO:0000256" key="2">
    <source>
        <dbReference type="ARBA" id="ARBA00012755"/>
    </source>
</evidence>
<feature type="domain" description="Glycoside-hydrolase family GH114 TIM-barrel" evidence="5">
    <location>
        <begin position="27"/>
        <end position="270"/>
    </location>
</feature>
<evidence type="ECO:0000313" key="6">
    <source>
        <dbReference type="EMBL" id="TVY81270.1"/>
    </source>
</evidence>
<dbReference type="InterPro" id="IPR017853">
    <property type="entry name" value="GH"/>
</dbReference>
<dbReference type="AlphaFoldDB" id="A0A8T9CBQ6"/>
<name>A0A8T9CBQ6_9HELO</name>